<organism evidence="2 3">
    <name type="scientific">Mycolicibacter acidiphilus</name>
    <dbReference type="NCBI Taxonomy" id="2835306"/>
    <lineage>
        <taxon>Bacteria</taxon>
        <taxon>Bacillati</taxon>
        <taxon>Actinomycetota</taxon>
        <taxon>Actinomycetes</taxon>
        <taxon>Mycobacteriales</taxon>
        <taxon>Mycobacteriaceae</taxon>
        <taxon>Mycolicibacter</taxon>
    </lineage>
</organism>
<evidence type="ECO:0000313" key="2">
    <source>
        <dbReference type="EMBL" id="MBS9536277.1"/>
    </source>
</evidence>
<dbReference type="Proteomes" id="UP001519535">
    <property type="component" value="Unassembled WGS sequence"/>
</dbReference>
<dbReference type="PANTHER" id="PTHR33215">
    <property type="entry name" value="PROTEIN DISTAL ANTENNA"/>
    <property type="match status" value="1"/>
</dbReference>
<gene>
    <name evidence="2" type="ORF">KIH27_22130</name>
</gene>
<dbReference type="Gene3D" id="1.10.10.60">
    <property type="entry name" value="Homeodomain-like"/>
    <property type="match status" value="1"/>
</dbReference>
<dbReference type="InterPro" id="IPR002514">
    <property type="entry name" value="Transposase_8"/>
</dbReference>
<reference evidence="2 3" key="1">
    <citation type="submission" date="2021-05" db="EMBL/GenBank/DDBJ databases">
        <title>Mycobacterium acidophilum sp. nov., an extremely acid-tolerant member of the genus Mycobacterium.</title>
        <authorList>
            <person name="Xia J."/>
        </authorList>
    </citation>
    <scope>NUCLEOTIDE SEQUENCE [LARGE SCALE GENOMIC DNA]</scope>
    <source>
        <strain evidence="2 3">M1</strain>
    </source>
</reference>
<protein>
    <submittedName>
        <fullName evidence="2">Transposase</fullName>
    </submittedName>
</protein>
<name>A0ABS5RQH5_9MYCO</name>
<dbReference type="EMBL" id="JAHCLR010000124">
    <property type="protein sequence ID" value="MBS9536277.1"/>
    <property type="molecule type" value="Genomic_DNA"/>
</dbReference>
<proteinExistence type="predicted"/>
<evidence type="ECO:0000313" key="3">
    <source>
        <dbReference type="Proteomes" id="UP001519535"/>
    </source>
</evidence>
<dbReference type="RefSeq" id="WP_214095089.1">
    <property type="nucleotide sequence ID" value="NZ_JAHCLR010000124.1"/>
</dbReference>
<dbReference type="Pfam" id="PF01527">
    <property type="entry name" value="HTH_Tnp_1"/>
    <property type="match status" value="1"/>
</dbReference>
<dbReference type="InterPro" id="IPR009057">
    <property type="entry name" value="Homeodomain-like_sf"/>
</dbReference>
<dbReference type="InterPro" id="IPR051839">
    <property type="entry name" value="RD_transcriptional_regulator"/>
</dbReference>
<keyword evidence="3" id="KW-1185">Reference proteome</keyword>
<evidence type="ECO:0000256" key="1">
    <source>
        <dbReference type="SAM" id="MobiDB-lite"/>
    </source>
</evidence>
<feature type="region of interest" description="Disordered" evidence="1">
    <location>
        <begin position="51"/>
        <end position="74"/>
    </location>
</feature>
<accession>A0ABS5RQH5</accession>
<comment type="caution">
    <text evidence="2">The sequence shown here is derived from an EMBL/GenBank/DDBJ whole genome shotgun (WGS) entry which is preliminary data.</text>
</comment>
<dbReference type="SUPFAM" id="SSF46689">
    <property type="entry name" value="Homeodomain-like"/>
    <property type="match status" value="1"/>
</dbReference>
<sequence>MTTTSPRRDRRSFTDEFKADAVAMVLELGRSRADVARDLDINESTLGRWVAKKLGTEGTGSGSHRRAPDPDSDDVFEMRKEIARLRDENAFLKKAAAFFAKEQP</sequence>
<dbReference type="PANTHER" id="PTHR33215:SF13">
    <property type="entry name" value="PROTEIN DISTAL ANTENNA"/>
    <property type="match status" value="1"/>
</dbReference>